<keyword evidence="3" id="KW-1185">Reference proteome</keyword>
<dbReference type="OrthoDB" id="10017213at2"/>
<dbReference type="Proteomes" id="UP000317243">
    <property type="component" value="Unassembled WGS sequence"/>
</dbReference>
<reference evidence="2 3" key="1">
    <citation type="submission" date="2019-02" db="EMBL/GenBank/DDBJ databases">
        <title>Deep-cultivation of Planctomycetes and their phenomic and genomic characterization uncovers novel biology.</title>
        <authorList>
            <person name="Wiegand S."/>
            <person name="Jogler M."/>
            <person name="Boedeker C."/>
            <person name="Pinto D."/>
            <person name="Vollmers J."/>
            <person name="Rivas-Marin E."/>
            <person name="Kohn T."/>
            <person name="Peeters S.H."/>
            <person name="Heuer A."/>
            <person name="Rast P."/>
            <person name="Oberbeckmann S."/>
            <person name="Bunk B."/>
            <person name="Jeske O."/>
            <person name="Meyerdierks A."/>
            <person name="Storesund J.E."/>
            <person name="Kallscheuer N."/>
            <person name="Luecker S."/>
            <person name="Lage O.M."/>
            <person name="Pohl T."/>
            <person name="Merkel B.J."/>
            <person name="Hornburger P."/>
            <person name="Mueller R.-W."/>
            <person name="Bruemmer F."/>
            <person name="Labrenz M."/>
            <person name="Spormann A.M."/>
            <person name="Op Den Camp H."/>
            <person name="Overmann J."/>
            <person name="Amann R."/>
            <person name="Jetten M.S.M."/>
            <person name="Mascher T."/>
            <person name="Medema M.H."/>
            <person name="Devos D.P."/>
            <person name="Kaster A.-K."/>
            <person name="Ovreas L."/>
            <person name="Rohde M."/>
            <person name="Galperin M.Y."/>
            <person name="Jogler C."/>
        </authorList>
    </citation>
    <scope>NUCLEOTIDE SEQUENCE [LARGE SCALE GENOMIC DNA]</scope>
    <source>
        <strain evidence="2 3">KOR42</strain>
    </source>
</reference>
<evidence type="ECO:0000313" key="2">
    <source>
        <dbReference type="EMBL" id="TWT58711.1"/>
    </source>
</evidence>
<feature type="region of interest" description="Disordered" evidence="1">
    <location>
        <begin position="231"/>
        <end position="253"/>
    </location>
</feature>
<proteinExistence type="predicted"/>
<evidence type="ECO:0000256" key="1">
    <source>
        <dbReference type="SAM" id="MobiDB-lite"/>
    </source>
</evidence>
<gene>
    <name evidence="2" type="ORF">KOR42_20970</name>
</gene>
<organism evidence="2 3">
    <name type="scientific">Thalassoglobus neptunius</name>
    <dbReference type="NCBI Taxonomy" id="1938619"/>
    <lineage>
        <taxon>Bacteria</taxon>
        <taxon>Pseudomonadati</taxon>
        <taxon>Planctomycetota</taxon>
        <taxon>Planctomycetia</taxon>
        <taxon>Planctomycetales</taxon>
        <taxon>Planctomycetaceae</taxon>
        <taxon>Thalassoglobus</taxon>
    </lineage>
</organism>
<comment type="caution">
    <text evidence="2">The sequence shown here is derived from an EMBL/GenBank/DDBJ whole genome shotgun (WGS) entry which is preliminary data.</text>
</comment>
<protein>
    <submittedName>
        <fullName evidence="2">Uncharacterized protein</fullName>
    </submittedName>
</protein>
<dbReference type="RefSeq" id="WP_146509289.1">
    <property type="nucleotide sequence ID" value="NZ_SIHI01000001.1"/>
</dbReference>
<evidence type="ECO:0000313" key="3">
    <source>
        <dbReference type="Proteomes" id="UP000317243"/>
    </source>
</evidence>
<name>A0A5C5X8M8_9PLAN</name>
<dbReference type="AlphaFoldDB" id="A0A5C5X8M8"/>
<accession>A0A5C5X8M8</accession>
<sequence length="253" mass="27715">MSASSSPSCELFRRTLQEAIENRTPLLAGVEDHPKHCGSAECRNMWEDHLLLERAIAEWRNRPVSIDMTDAVVAALTEEASNTPSTSIHVERAKPAKAFSSTNRLFTPKAAGVSIVAATTLFVFLSSLMTRPQPEIVTREEVVVPASDSSNLAEFQDAESLNLDAVKDFGKSYGKLLKGTATTLTGSLSVVLSDSETAVIEPTANWFSSLNDQLKTIDEQFDKTLKMVVPQEEEMQDQTQRSLPGQQSDLRTA</sequence>
<dbReference type="EMBL" id="SIHI01000001">
    <property type="protein sequence ID" value="TWT58711.1"/>
    <property type="molecule type" value="Genomic_DNA"/>
</dbReference>
<feature type="compositionally biased region" description="Polar residues" evidence="1">
    <location>
        <begin position="237"/>
        <end position="253"/>
    </location>
</feature>